<evidence type="ECO:0000313" key="4">
    <source>
        <dbReference type="Proteomes" id="UP000663842"/>
    </source>
</evidence>
<organism evidence="3 4">
    <name type="scientific">Rotaria magnacalcarata</name>
    <dbReference type="NCBI Taxonomy" id="392030"/>
    <lineage>
        <taxon>Eukaryota</taxon>
        <taxon>Metazoa</taxon>
        <taxon>Spiralia</taxon>
        <taxon>Gnathifera</taxon>
        <taxon>Rotifera</taxon>
        <taxon>Eurotatoria</taxon>
        <taxon>Bdelloidea</taxon>
        <taxon>Philodinida</taxon>
        <taxon>Philodinidae</taxon>
        <taxon>Rotaria</taxon>
    </lineage>
</organism>
<dbReference type="EMBL" id="CAJNRG010018148">
    <property type="protein sequence ID" value="CAF2248387.1"/>
    <property type="molecule type" value="Genomic_DNA"/>
</dbReference>
<comment type="caution">
    <text evidence="3">The sequence shown here is derived from an EMBL/GenBank/DDBJ whole genome shotgun (WGS) entry which is preliminary data.</text>
</comment>
<evidence type="ECO:0000256" key="1">
    <source>
        <dbReference type="SAM" id="MobiDB-lite"/>
    </source>
</evidence>
<reference evidence="3" key="1">
    <citation type="submission" date="2021-02" db="EMBL/GenBank/DDBJ databases">
        <authorList>
            <person name="Nowell W R."/>
        </authorList>
    </citation>
    <scope>NUCLEOTIDE SEQUENCE</scope>
</reference>
<dbReference type="Proteomes" id="UP000663887">
    <property type="component" value="Unassembled WGS sequence"/>
</dbReference>
<feature type="compositionally biased region" description="Pro residues" evidence="1">
    <location>
        <begin position="617"/>
        <end position="627"/>
    </location>
</feature>
<proteinExistence type="predicted"/>
<dbReference type="Proteomes" id="UP000663842">
    <property type="component" value="Unassembled WGS sequence"/>
</dbReference>
<feature type="region of interest" description="Disordered" evidence="1">
    <location>
        <begin position="609"/>
        <end position="635"/>
    </location>
</feature>
<dbReference type="EMBL" id="CAJOBF010000268">
    <property type="protein sequence ID" value="CAF3786716.1"/>
    <property type="molecule type" value="Genomic_DNA"/>
</dbReference>
<name>A0A819AJR0_9BILA</name>
<gene>
    <name evidence="3" type="ORF">UXM345_LOCUS3981</name>
    <name evidence="2" type="ORF">XDN619_LOCUS35180</name>
</gene>
<protein>
    <submittedName>
        <fullName evidence="3">Uncharacterized protein</fullName>
    </submittedName>
</protein>
<accession>A0A819AJR0</accession>
<dbReference type="AlphaFoldDB" id="A0A819AJR0"/>
<evidence type="ECO:0000313" key="2">
    <source>
        <dbReference type="EMBL" id="CAF2248387.1"/>
    </source>
</evidence>
<sequence>MAKSEPSIEELSVITIEKMRADMIGTKYKLLNEVFVKAVDSGGKISPTDNAFQEQRSSLLNSDPDDPKNAGKAVISMLGFEKGSQEKIKKLVNKGAPKELFSTIESDTVALREELTSKLSTENGITELMSDLIIQKASEVIPFQVRITKKEGMYEPGDTRPTNNMETAELSELLTPAIVLPKSVTSALMTDITSIPNIVAPIFNKHMIEVFGQKGSDGILTLDKSKLTPENIEVFTKRVNNDLENIPTHEIVANSIVQDAIKKIEKEGGYKISESQAQKIVDKLSPALAQLDSEYLKKYSSVISGDIQKEILAKSTVTANIFGGVHIRESNLDKIADKLLDRHLDESDKYQIKIINDKLFGMKDSEVAAKLTDLGVEKAKASKYDVSLISDQDLAQMRKENPVQFDKVVFGKDNPVKNPKEVIDSVIDKAVDKLKTENGVKLSPKKEAYLRVKFKKELTPALSKLDPEYLKEQTDIISSNIQKDLYKNKSIGYSFGQEFSVATENLAKISESITTNYQQSSNQFEVDKVKTLLIDTKKTNTQFEKSLTDLAVEKAKGVVFKPKDLNPENLLEMRKENPARFDKVVLGVGKEKAPIVASKRLSAVEQAKEISTHISHPKPPLAPPPLLHPHEQVQR</sequence>
<evidence type="ECO:0000313" key="3">
    <source>
        <dbReference type="EMBL" id="CAF3786716.1"/>
    </source>
</evidence>